<comment type="caution">
    <text evidence="3">The sequence shown here is derived from an EMBL/GenBank/DDBJ whole genome shotgun (WGS) entry which is preliminary data.</text>
</comment>
<gene>
    <name evidence="3" type="ORF">E2L05_06440</name>
</gene>
<sequence length="298" mass="31755">MDKSPNAFRTISEVATWLETPAHVLRFWESRFPELKPVKRAGGRRYYRPEDMRLLGGIKHLLHTEGHTIKSVQDRIKSEGIGDVAELSPPLESPAMGIEVETANTVQHEPESAVQDVQAPPAAAAEVVTEPAEPAFALETAAALPDPAPTEPAEAAFAAAKPAIAAPVAAEPEVSPQPEQAKDDGAPPIGFFFDDSDDAEPAEAQSGTFSPLTQPEEEPAQEEPPVQDAGEEPVFTPQAATIEAVANSDPDDDTPGLVPVLSMPARLRALAASDISDEHRTQITGLHARLKGMISDRP</sequence>
<dbReference type="SMART" id="SM00422">
    <property type="entry name" value="HTH_MERR"/>
    <property type="match status" value="1"/>
</dbReference>
<accession>A0A4R6B043</accession>
<dbReference type="OrthoDB" id="9810140at2"/>
<feature type="region of interest" description="Disordered" evidence="1">
    <location>
        <begin position="168"/>
        <end position="259"/>
    </location>
</feature>
<dbReference type="InterPro" id="IPR009061">
    <property type="entry name" value="DNA-bd_dom_put_sf"/>
</dbReference>
<feature type="domain" description="HTH merR-type" evidence="2">
    <location>
        <begin position="10"/>
        <end position="78"/>
    </location>
</feature>
<evidence type="ECO:0000313" key="3">
    <source>
        <dbReference type="EMBL" id="TDL89502.1"/>
    </source>
</evidence>
<dbReference type="SUPFAM" id="SSF46955">
    <property type="entry name" value="Putative DNA-binding domain"/>
    <property type="match status" value="1"/>
</dbReference>
<dbReference type="GO" id="GO:0006355">
    <property type="term" value="P:regulation of DNA-templated transcription"/>
    <property type="evidence" value="ECO:0007669"/>
    <property type="project" value="InterPro"/>
</dbReference>
<dbReference type="Gene3D" id="1.10.1660.10">
    <property type="match status" value="1"/>
</dbReference>
<dbReference type="PROSITE" id="PS50937">
    <property type="entry name" value="HTH_MERR_2"/>
    <property type="match status" value="1"/>
</dbReference>
<organism evidence="3 4">
    <name type="scientific">Meridianimarinicoccus aquatilis</name>
    <dbReference type="NCBI Taxonomy" id="2552766"/>
    <lineage>
        <taxon>Bacteria</taxon>
        <taxon>Pseudomonadati</taxon>
        <taxon>Pseudomonadota</taxon>
        <taxon>Alphaproteobacteria</taxon>
        <taxon>Rhodobacterales</taxon>
        <taxon>Paracoccaceae</taxon>
        <taxon>Meridianimarinicoccus</taxon>
    </lineage>
</organism>
<name>A0A4R6B043_9RHOB</name>
<dbReference type="Proteomes" id="UP000294562">
    <property type="component" value="Unassembled WGS sequence"/>
</dbReference>
<evidence type="ECO:0000259" key="2">
    <source>
        <dbReference type="PROSITE" id="PS50937"/>
    </source>
</evidence>
<dbReference type="Pfam" id="PF13411">
    <property type="entry name" value="MerR_1"/>
    <property type="match status" value="1"/>
</dbReference>
<feature type="compositionally biased region" description="Low complexity" evidence="1">
    <location>
        <begin position="168"/>
        <end position="179"/>
    </location>
</feature>
<dbReference type="EMBL" id="SMZO01000010">
    <property type="protein sequence ID" value="TDL89502.1"/>
    <property type="molecule type" value="Genomic_DNA"/>
</dbReference>
<reference evidence="3 4" key="1">
    <citation type="submission" date="2019-03" db="EMBL/GenBank/DDBJ databases">
        <title>Rhodobacteraceae bacterium SM1902, a new member of the family Rhodobacteraceae isolated from Yantai.</title>
        <authorList>
            <person name="Sun Y."/>
        </authorList>
    </citation>
    <scope>NUCLEOTIDE SEQUENCE [LARGE SCALE GENOMIC DNA]</scope>
    <source>
        <strain evidence="3 4">SM1902</strain>
    </source>
</reference>
<evidence type="ECO:0000256" key="1">
    <source>
        <dbReference type="SAM" id="MobiDB-lite"/>
    </source>
</evidence>
<dbReference type="RefSeq" id="WP_133342077.1">
    <property type="nucleotide sequence ID" value="NZ_SMZO01000010.1"/>
</dbReference>
<evidence type="ECO:0000313" key="4">
    <source>
        <dbReference type="Proteomes" id="UP000294562"/>
    </source>
</evidence>
<dbReference type="GO" id="GO:0003677">
    <property type="term" value="F:DNA binding"/>
    <property type="evidence" value="ECO:0007669"/>
    <property type="project" value="InterPro"/>
</dbReference>
<dbReference type="AlphaFoldDB" id="A0A4R6B043"/>
<dbReference type="CDD" id="cd04765">
    <property type="entry name" value="HTH_MlrA-like_sg2"/>
    <property type="match status" value="1"/>
</dbReference>
<protein>
    <submittedName>
        <fullName evidence="3">MerR family transcriptional regulator</fullName>
    </submittedName>
</protein>
<proteinExistence type="predicted"/>
<keyword evidence="4" id="KW-1185">Reference proteome</keyword>
<dbReference type="InterPro" id="IPR000551">
    <property type="entry name" value="MerR-type_HTH_dom"/>
</dbReference>